<reference evidence="2" key="1">
    <citation type="journal article" date="2023" name="Antonie Van Leeuwenhoek">
        <title>Mesoterricola silvestris gen. nov., sp. nov., Mesoterricola sediminis sp. nov., Geothrix oryzae sp. nov., Geothrix edaphica sp. nov., Geothrix rubra sp. nov., and Geothrix limicola sp. nov., six novel members of Acidobacteriota isolated from soils.</title>
        <authorList>
            <person name="Itoh H."/>
            <person name="Sugisawa Y."/>
            <person name="Mise K."/>
            <person name="Xu Z."/>
            <person name="Kuniyasu M."/>
            <person name="Ushijima N."/>
            <person name="Kawano K."/>
            <person name="Kobayashi E."/>
            <person name="Shiratori Y."/>
            <person name="Masuda Y."/>
            <person name="Senoo K."/>
        </authorList>
    </citation>
    <scope>NUCLEOTIDE SEQUENCE</scope>
    <source>
        <strain evidence="2">Red802</strain>
    </source>
</reference>
<keyword evidence="3" id="KW-1185">Reference proteome</keyword>
<evidence type="ECO:0000313" key="2">
    <source>
        <dbReference type="EMBL" id="GLH66547.1"/>
    </source>
</evidence>
<sequence length="61" mass="6388">MTKPLVPADLLQQVQAADKPVSVASAGKPKADSHPKPMVKASARPQGKSSVAHTRMSNRGK</sequence>
<organism evidence="2 3">
    <name type="scientific">Geothrix edaphica</name>
    <dbReference type="NCBI Taxonomy" id="2927976"/>
    <lineage>
        <taxon>Bacteria</taxon>
        <taxon>Pseudomonadati</taxon>
        <taxon>Acidobacteriota</taxon>
        <taxon>Holophagae</taxon>
        <taxon>Holophagales</taxon>
        <taxon>Holophagaceae</taxon>
        <taxon>Geothrix</taxon>
    </lineage>
</organism>
<accession>A0ABQ5PVR0</accession>
<proteinExistence type="predicted"/>
<dbReference type="Proteomes" id="UP001165044">
    <property type="component" value="Unassembled WGS sequence"/>
</dbReference>
<evidence type="ECO:0000256" key="1">
    <source>
        <dbReference type="SAM" id="MobiDB-lite"/>
    </source>
</evidence>
<dbReference type="EMBL" id="BSDC01000001">
    <property type="protein sequence ID" value="GLH66547.1"/>
    <property type="molecule type" value="Genomic_DNA"/>
</dbReference>
<name>A0ABQ5PVR0_9BACT</name>
<protein>
    <submittedName>
        <fullName evidence="2">Uncharacterized protein</fullName>
    </submittedName>
</protein>
<gene>
    <name evidence="2" type="ORF">GETHED_09110</name>
</gene>
<feature type="region of interest" description="Disordered" evidence="1">
    <location>
        <begin position="1"/>
        <end position="61"/>
    </location>
</feature>
<dbReference type="RefSeq" id="WP_285606896.1">
    <property type="nucleotide sequence ID" value="NZ_BSDC01000001.1"/>
</dbReference>
<comment type="caution">
    <text evidence="2">The sequence shown here is derived from an EMBL/GenBank/DDBJ whole genome shotgun (WGS) entry which is preliminary data.</text>
</comment>
<evidence type="ECO:0000313" key="3">
    <source>
        <dbReference type="Proteomes" id="UP001165044"/>
    </source>
</evidence>